<evidence type="ECO:0008006" key="3">
    <source>
        <dbReference type="Google" id="ProtNLM"/>
    </source>
</evidence>
<accession>A0ABW7HXE8</accession>
<proteinExistence type="predicted"/>
<organism evidence="1 2">
    <name type="scientific">Streptomyces chitinivorans</name>
    <dbReference type="NCBI Taxonomy" id="1257027"/>
    <lineage>
        <taxon>Bacteria</taxon>
        <taxon>Bacillati</taxon>
        <taxon>Actinomycetota</taxon>
        <taxon>Actinomycetes</taxon>
        <taxon>Kitasatosporales</taxon>
        <taxon>Streptomycetaceae</taxon>
        <taxon>Streptomyces</taxon>
    </lineage>
</organism>
<gene>
    <name evidence="1" type="ORF">ACG5V6_20240</name>
</gene>
<evidence type="ECO:0000313" key="1">
    <source>
        <dbReference type="EMBL" id="MFH0250532.1"/>
    </source>
</evidence>
<name>A0ABW7HXE8_9ACTN</name>
<protein>
    <recommendedName>
        <fullName evidence="3">Diacylglycerol O-acyltransferase</fullName>
    </recommendedName>
</protein>
<keyword evidence="2" id="KW-1185">Reference proteome</keyword>
<reference evidence="1 2" key="1">
    <citation type="submission" date="2024-10" db="EMBL/GenBank/DDBJ databases">
        <authorList>
            <person name="Cho J.-C."/>
        </authorList>
    </citation>
    <scope>NUCLEOTIDE SEQUENCE [LARGE SCALE GENOMIC DNA]</scope>
    <source>
        <strain evidence="1 2">KCTC29696</strain>
    </source>
</reference>
<evidence type="ECO:0000313" key="2">
    <source>
        <dbReference type="Proteomes" id="UP001607069"/>
    </source>
</evidence>
<sequence>MNDATAWRLNPTDEMLHRAATDLGSSRVVQVLWRLPVPVPARALQAEWQRLDSGLLSRRAVRAHLPAARRRWVPAANTHPLHLDDLPLTDSTAPQWVDAQVRVPLAPDSTELWRLSAAPYHEGSLVSLTVPHFRSDGLGLLNAIAARTPARRPRGPRDSDAAEALGLTARAVVQTAGWFLRLARDPRRRARIGAELRRTPAAATTSARPQFFSTAIFTVDAAQWRECARGHGGTDNTLFLQIAANLVRARVPRADRDGIRVGIPVSLRREGDDERANALVVVPLGMPGGPARHDDLSGTRQATKALLRDTGAHSATLVPEPLWHLLPARHAAALKNPGAQQTDVVASNFGQASDAVTHFAGHPADSVAMRTMNVPGLVPDRARLRASLCLFRVGRRMTVTVTGMPAHFGDSASLHRLVAEEFAAWGLTARPWWSTTAHEARKG</sequence>
<dbReference type="RefSeq" id="WP_279950708.1">
    <property type="nucleotide sequence ID" value="NZ_BAABEN010000005.1"/>
</dbReference>
<dbReference type="EMBL" id="JBIHMK010000086">
    <property type="protein sequence ID" value="MFH0250532.1"/>
    <property type="molecule type" value="Genomic_DNA"/>
</dbReference>
<comment type="caution">
    <text evidence="1">The sequence shown here is derived from an EMBL/GenBank/DDBJ whole genome shotgun (WGS) entry which is preliminary data.</text>
</comment>
<dbReference type="Proteomes" id="UP001607069">
    <property type="component" value="Unassembled WGS sequence"/>
</dbReference>